<dbReference type="AlphaFoldDB" id="A0AAV4RUL8"/>
<accession>A0AAV4RUL8</accession>
<dbReference type="PANTHER" id="PTHR24559">
    <property type="entry name" value="TRANSPOSON TY3-I GAG-POL POLYPROTEIN"/>
    <property type="match status" value="1"/>
</dbReference>
<organism evidence="1 2">
    <name type="scientific">Caerostris extrusa</name>
    <name type="common">Bark spider</name>
    <name type="synonym">Caerostris bankana</name>
    <dbReference type="NCBI Taxonomy" id="172846"/>
    <lineage>
        <taxon>Eukaryota</taxon>
        <taxon>Metazoa</taxon>
        <taxon>Ecdysozoa</taxon>
        <taxon>Arthropoda</taxon>
        <taxon>Chelicerata</taxon>
        <taxon>Arachnida</taxon>
        <taxon>Araneae</taxon>
        <taxon>Araneomorphae</taxon>
        <taxon>Entelegynae</taxon>
        <taxon>Araneoidea</taxon>
        <taxon>Araneidae</taxon>
        <taxon>Caerostris</taxon>
    </lineage>
</organism>
<dbReference type="InterPro" id="IPR043502">
    <property type="entry name" value="DNA/RNA_pol_sf"/>
</dbReference>
<dbReference type="InterPro" id="IPR053134">
    <property type="entry name" value="RNA-dir_DNA_polymerase"/>
</dbReference>
<evidence type="ECO:0008006" key="3">
    <source>
        <dbReference type="Google" id="ProtNLM"/>
    </source>
</evidence>
<dbReference type="EMBL" id="BPLR01008454">
    <property type="protein sequence ID" value="GIY24809.1"/>
    <property type="molecule type" value="Genomic_DNA"/>
</dbReference>
<dbReference type="Proteomes" id="UP001054945">
    <property type="component" value="Unassembled WGS sequence"/>
</dbReference>
<keyword evidence="2" id="KW-1185">Reference proteome</keyword>
<dbReference type="Gene3D" id="3.10.10.10">
    <property type="entry name" value="HIV Type 1 Reverse Transcriptase, subunit A, domain 1"/>
    <property type="match status" value="1"/>
</dbReference>
<protein>
    <recommendedName>
        <fullName evidence="3">Reverse transcriptase</fullName>
    </recommendedName>
</protein>
<sequence length="108" mass="12548">MSKLIAEKVVEVYASPYASPVVLLPGPSGTFRLRIDYRRLNASIAEDSYPLPRMNLLNETKDLLMRVLNIYIFGLRYAYATFRRLINCFQNGLEDILYLTYLDDFMIV</sequence>
<comment type="caution">
    <text evidence="1">The sequence shown here is derived from an EMBL/GenBank/DDBJ whole genome shotgun (WGS) entry which is preliminary data.</text>
</comment>
<name>A0AAV4RUL8_CAEEX</name>
<evidence type="ECO:0000313" key="1">
    <source>
        <dbReference type="EMBL" id="GIY24809.1"/>
    </source>
</evidence>
<dbReference type="SUPFAM" id="SSF56672">
    <property type="entry name" value="DNA/RNA polymerases"/>
    <property type="match status" value="1"/>
</dbReference>
<evidence type="ECO:0000313" key="2">
    <source>
        <dbReference type="Proteomes" id="UP001054945"/>
    </source>
</evidence>
<gene>
    <name evidence="1" type="ORF">CEXT_495761</name>
</gene>
<dbReference type="GO" id="GO:0071897">
    <property type="term" value="P:DNA biosynthetic process"/>
    <property type="evidence" value="ECO:0007669"/>
    <property type="project" value="UniProtKB-ARBA"/>
</dbReference>
<proteinExistence type="predicted"/>
<reference evidence="1 2" key="1">
    <citation type="submission" date="2021-06" db="EMBL/GenBank/DDBJ databases">
        <title>Caerostris extrusa draft genome.</title>
        <authorList>
            <person name="Kono N."/>
            <person name="Arakawa K."/>
        </authorList>
    </citation>
    <scope>NUCLEOTIDE SEQUENCE [LARGE SCALE GENOMIC DNA]</scope>
</reference>